<feature type="active site" description="Proton acceptor" evidence="6">
    <location>
        <position position="247"/>
    </location>
</feature>
<dbReference type="InterPro" id="IPR020847">
    <property type="entry name" value="AP_endonuclease_F1_BS"/>
</dbReference>
<feature type="binding site" evidence="7">
    <location>
        <position position="150"/>
    </location>
    <ligand>
        <name>Mg(2+)</name>
        <dbReference type="ChEBI" id="CHEBI:18420"/>
        <label>1</label>
    </ligand>
</feature>
<dbReference type="Pfam" id="PF03372">
    <property type="entry name" value="Exo_endo_phos"/>
    <property type="match status" value="1"/>
</dbReference>
<dbReference type="GO" id="GO:0003906">
    <property type="term" value="F:DNA-(apurinic or apyrimidinic site) endonuclease activity"/>
    <property type="evidence" value="ECO:0007669"/>
    <property type="project" value="TreeGrafter"/>
</dbReference>
<dbReference type="InterPro" id="IPR005135">
    <property type="entry name" value="Endo/exonuclease/phosphatase"/>
</dbReference>
<proteinExistence type="inferred from homology"/>
<gene>
    <name evidence="10" type="primary">xth</name>
    <name evidence="10" type="ORF">GT409_07570</name>
</gene>
<keyword evidence="5 7" id="KW-0460">Magnesium</keyword>
<feature type="domain" description="Endonuclease/exonuclease/phosphatase" evidence="9">
    <location>
        <begin position="4"/>
        <end position="247"/>
    </location>
</feature>
<feature type="site" description="Transition state stabilizer" evidence="8">
    <location>
        <position position="152"/>
    </location>
</feature>
<dbReference type="GO" id="GO:0003677">
    <property type="term" value="F:DNA binding"/>
    <property type="evidence" value="ECO:0007669"/>
    <property type="project" value="InterPro"/>
</dbReference>
<dbReference type="SUPFAM" id="SSF56219">
    <property type="entry name" value="DNase I-like"/>
    <property type="match status" value="1"/>
</dbReference>
<evidence type="ECO:0000256" key="4">
    <source>
        <dbReference type="ARBA" id="ARBA00022801"/>
    </source>
</evidence>
<dbReference type="PROSITE" id="PS00726">
    <property type="entry name" value="AP_NUCLEASE_F1_1"/>
    <property type="match status" value="1"/>
</dbReference>
<feature type="site" description="Interaction with DNA substrate" evidence="8">
    <location>
        <position position="247"/>
    </location>
</feature>
<evidence type="ECO:0000256" key="2">
    <source>
        <dbReference type="ARBA" id="ARBA00007092"/>
    </source>
</evidence>
<dbReference type="GO" id="GO:0008081">
    <property type="term" value="F:phosphoric diester hydrolase activity"/>
    <property type="evidence" value="ECO:0007669"/>
    <property type="project" value="TreeGrafter"/>
</dbReference>
<evidence type="ECO:0000313" key="10">
    <source>
        <dbReference type="EMBL" id="QHI69314.1"/>
    </source>
</evidence>
<dbReference type="PROSITE" id="PS51435">
    <property type="entry name" value="AP_NUCLEASE_F1_4"/>
    <property type="match status" value="1"/>
</dbReference>
<comment type="similarity">
    <text evidence="2">Belongs to the DNA repair enzymes AP/ExoA family.</text>
</comment>
<dbReference type="Proteomes" id="UP000464954">
    <property type="component" value="Chromosome"/>
</dbReference>
<accession>A0A6P1M9T1</accession>
<dbReference type="NCBIfam" id="TIGR00633">
    <property type="entry name" value="xth"/>
    <property type="match status" value="1"/>
</dbReference>
<sequence>MKLMSWNVNGIRAVMKKGFMDFLAVQQPDILCLQEIKVHNDDLPEDIRQCGWLDGYQGFWNGAKRKGYSGTATLSKTEPVSVETEIGDERFDAEGRFQFMDFSDFFLINTYVPNVKGDLSRLDERQEFDALLLAKIKQLEKTKPVILCGDMNVAHHPIDLARPKANEGNAGYTIEERQGMTNYIESDLVDTFRSLHPEAEKYSWWSYRGRARENNVGWRIDYVLTSKELEPRIQSADILDEITGSDHCPVELCIGKA</sequence>
<keyword evidence="11" id="KW-1185">Reference proteome</keyword>
<feature type="binding site" evidence="7">
    <location>
        <position position="246"/>
    </location>
    <ligand>
        <name>Mg(2+)</name>
        <dbReference type="ChEBI" id="CHEBI:18420"/>
        <label>1</label>
    </ligand>
</feature>
<dbReference type="GO" id="GO:0008311">
    <property type="term" value="F:double-stranded DNA 3'-5' DNA exonuclease activity"/>
    <property type="evidence" value="ECO:0007669"/>
    <property type="project" value="UniProtKB-EC"/>
</dbReference>
<feature type="active site" evidence="6">
    <location>
        <position position="111"/>
    </location>
</feature>
<evidence type="ECO:0000259" key="9">
    <source>
        <dbReference type="Pfam" id="PF03372"/>
    </source>
</evidence>
<evidence type="ECO:0000256" key="5">
    <source>
        <dbReference type="ARBA" id="ARBA00022842"/>
    </source>
</evidence>
<dbReference type="PROSITE" id="PS00728">
    <property type="entry name" value="AP_NUCLEASE_F1_3"/>
    <property type="match status" value="1"/>
</dbReference>
<feature type="active site" description="Proton donor/acceptor" evidence="6">
    <location>
        <position position="150"/>
    </location>
</feature>
<dbReference type="RefSeq" id="WP_160628496.1">
    <property type="nucleotide sequence ID" value="NZ_CP047593.1"/>
</dbReference>
<dbReference type="PANTHER" id="PTHR22748">
    <property type="entry name" value="AP ENDONUCLEASE"/>
    <property type="match status" value="1"/>
</dbReference>
<evidence type="ECO:0000256" key="1">
    <source>
        <dbReference type="ARBA" id="ARBA00001936"/>
    </source>
</evidence>
<dbReference type="InterPro" id="IPR036691">
    <property type="entry name" value="Endo/exonu/phosph_ase_sf"/>
</dbReference>
<dbReference type="GO" id="GO:0046872">
    <property type="term" value="F:metal ion binding"/>
    <property type="evidence" value="ECO:0007669"/>
    <property type="project" value="UniProtKB-KW"/>
</dbReference>
<dbReference type="InterPro" id="IPR004808">
    <property type="entry name" value="AP_endonuc_1"/>
</dbReference>
<keyword evidence="4 10" id="KW-0378">Hydrolase</keyword>
<dbReference type="AlphaFoldDB" id="A0A6P1M9T1"/>
<keyword evidence="7" id="KW-0464">Manganese</keyword>
<feature type="binding site" evidence="7">
    <location>
        <position position="7"/>
    </location>
    <ligand>
        <name>Mg(2+)</name>
        <dbReference type="ChEBI" id="CHEBI:18420"/>
        <label>1</label>
    </ligand>
</feature>
<reference evidence="10 11" key="1">
    <citation type="submission" date="2020-01" db="EMBL/GenBank/DDBJ databases">
        <title>Ponticoccus aerotolerans gen. nov., sp. nov., an anaerobic bacterium and proposal of Ponticoccusceae fam. nov., Ponticoccusles ord. nov. and Ponticoccuse classis nov. in the phylum Kiritimatiellaeota.</title>
        <authorList>
            <person name="Zhou L.Y."/>
            <person name="Du Z.J."/>
        </authorList>
    </citation>
    <scope>NUCLEOTIDE SEQUENCE [LARGE SCALE GENOMIC DNA]</scope>
    <source>
        <strain evidence="10 11">S-5007</strain>
    </source>
</reference>
<dbReference type="Gene3D" id="3.60.10.10">
    <property type="entry name" value="Endonuclease/exonuclease/phosphatase"/>
    <property type="match status" value="1"/>
</dbReference>
<feature type="binding site" evidence="7">
    <location>
        <position position="152"/>
    </location>
    <ligand>
        <name>Mg(2+)</name>
        <dbReference type="ChEBI" id="CHEBI:18420"/>
        <label>1</label>
    </ligand>
</feature>
<dbReference type="PANTHER" id="PTHR22748:SF6">
    <property type="entry name" value="DNA-(APURINIC OR APYRIMIDINIC SITE) ENDONUCLEASE"/>
    <property type="match status" value="1"/>
</dbReference>
<evidence type="ECO:0000256" key="3">
    <source>
        <dbReference type="ARBA" id="ARBA00022723"/>
    </source>
</evidence>
<dbReference type="InterPro" id="IPR020848">
    <property type="entry name" value="AP_endonuclease_F1_CS"/>
</dbReference>
<keyword evidence="3 7" id="KW-0479">Metal-binding</keyword>
<evidence type="ECO:0000256" key="8">
    <source>
        <dbReference type="PIRSR" id="PIRSR604808-3"/>
    </source>
</evidence>
<dbReference type="GO" id="GO:0006284">
    <property type="term" value="P:base-excision repair"/>
    <property type="evidence" value="ECO:0007669"/>
    <property type="project" value="TreeGrafter"/>
</dbReference>
<comment type="cofactor">
    <cofactor evidence="1">
        <name>Mn(2+)</name>
        <dbReference type="ChEBI" id="CHEBI:29035"/>
    </cofactor>
</comment>
<dbReference type="NCBIfam" id="TIGR00195">
    <property type="entry name" value="exoDNase_III"/>
    <property type="match status" value="1"/>
</dbReference>
<dbReference type="KEGG" id="taer:GT409_07570"/>
<feature type="binding site" evidence="7">
    <location>
        <position position="247"/>
    </location>
    <ligand>
        <name>Mg(2+)</name>
        <dbReference type="ChEBI" id="CHEBI:18420"/>
        <label>1</label>
    </ligand>
</feature>
<dbReference type="EMBL" id="CP047593">
    <property type="protein sequence ID" value="QHI69314.1"/>
    <property type="molecule type" value="Genomic_DNA"/>
</dbReference>
<organism evidence="10 11">
    <name type="scientific">Tichowtungia aerotolerans</name>
    <dbReference type="NCBI Taxonomy" id="2697043"/>
    <lineage>
        <taxon>Bacteria</taxon>
        <taxon>Pseudomonadati</taxon>
        <taxon>Kiritimatiellota</taxon>
        <taxon>Tichowtungiia</taxon>
        <taxon>Tichowtungiales</taxon>
        <taxon>Tichowtungiaceae</taxon>
        <taxon>Tichowtungia</taxon>
    </lineage>
</organism>
<dbReference type="EC" id="3.1.11.2" evidence="10"/>
<protein>
    <submittedName>
        <fullName evidence="10">Exodeoxyribonuclease III</fullName>
        <ecNumber evidence="10">3.1.11.2</ecNumber>
    </submittedName>
</protein>
<evidence type="ECO:0000256" key="7">
    <source>
        <dbReference type="PIRSR" id="PIRSR604808-2"/>
    </source>
</evidence>
<dbReference type="CDD" id="cd09087">
    <property type="entry name" value="Ape1-like_AP-endo"/>
    <property type="match status" value="1"/>
</dbReference>
<feature type="site" description="Important for catalytic activity" evidence="8">
    <location>
        <position position="221"/>
    </location>
</feature>
<feature type="binding site" evidence="7">
    <location>
        <position position="35"/>
    </location>
    <ligand>
        <name>Mg(2+)</name>
        <dbReference type="ChEBI" id="CHEBI:18420"/>
        <label>1</label>
    </ligand>
</feature>
<comment type="cofactor">
    <cofactor evidence="7">
        <name>Mg(2+)</name>
        <dbReference type="ChEBI" id="CHEBI:18420"/>
    </cofactor>
    <cofactor evidence="7">
        <name>Mn(2+)</name>
        <dbReference type="ChEBI" id="CHEBI:29035"/>
    </cofactor>
    <text evidence="7">Probably binds two magnesium or manganese ions per subunit.</text>
</comment>
<name>A0A6P1M9T1_9BACT</name>
<evidence type="ECO:0000313" key="11">
    <source>
        <dbReference type="Proteomes" id="UP000464954"/>
    </source>
</evidence>
<evidence type="ECO:0000256" key="6">
    <source>
        <dbReference type="PIRSR" id="PIRSR604808-1"/>
    </source>
</evidence>